<dbReference type="Proteomes" id="UP000694044">
    <property type="component" value="Unassembled WGS sequence"/>
</dbReference>
<name>A0A8T1W4R2_9STRA</name>
<evidence type="ECO:0000256" key="1">
    <source>
        <dbReference type="ARBA" id="ARBA00022737"/>
    </source>
</evidence>
<protein>
    <submittedName>
        <fullName evidence="4">Protein tanc2</fullName>
    </submittedName>
</protein>
<dbReference type="InterPro" id="IPR050889">
    <property type="entry name" value="Dendritic_Spine_Reg/Scaffold"/>
</dbReference>
<dbReference type="PANTHER" id="PTHR24166:SF48">
    <property type="entry name" value="PROTEIN VAPYRIN"/>
    <property type="match status" value="1"/>
</dbReference>
<dbReference type="AlphaFoldDB" id="A0A8T1W4R2"/>
<accession>A0A8T1W4R2</accession>
<keyword evidence="2 3" id="KW-0040">ANK repeat</keyword>
<proteinExistence type="predicted"/>
<gene>
    <name evidence="4" type="primary">TANC2</name>
    <name evidence="4" type="ORF">PHYPSEUDO_014718</name>
</gene>
<evidence type="ECO:0000313" key="5">
    <source>
        <dbReference type="Proteomes" id="UP000694044"/>
    </source>
</evidence>
<dbReference type="PROSITE" id="PS50297">
    <property type="entry name" value="ANK_REP_REGION"/>
    <property type="match status" value="1"/>
</dbReference>
<keyword evidence="5" id="KW-1185">Reference proteome</keyword>
<feature type="repeat" description="ANK" evidence="3">
    <location>
        <begin position="86"/>
        <end position="118"/>
    </location>
</feature>
<dbReference type="Pfam" id="PF12796">
    <property type="entry name" value="Ank_2"/>
    <property type="match status" value="1"/>
</dbReference>
<evidence type="ECO:0000313" key="4">
    <source>
        <dbReference type="EMBL" id="KAG7387064.1"/>
    </source>
</evidence>
<dbReference type="EMBL" id="JAGDFM010000086">
    <property type="protein sequence ID" value="KAG7387064.1"/>
    <property type="molecule type" value="Genomic_DNA"/>
</dbReference>
<sequence>MDDDDSDDFDYEQFLLAEQVRKYYYHGLYPLGILVIWTLVRADCYNLNGCDSLGNPPIVYASKCGSSVLLRLLLYYKADINAHSKLCETALIVACRNKRIRVIKLLLKRGAQTDLLDRSGYSALRWAVIHEHVDMVRLLLRYNASVTKDCNTSGSALSIARKGTSEQHAIILKELEEKLGAEREALPLGLEVVKQEAITEIDEYPTKREANKAAEKTTAAEVTQLAAQTTSKPTKRSRQPSSQKIVAGISRRASLETSVGTRVPTPPVEQAAWQSLEDGDGSSAWIKVAAGKWHTRKHLQETGPPIHTAETTMVEAFAPDKETVRKLLTNEAKWETFMKDQTPHRVSQAQLTVEDLD</sequence>
<dbReference type="PROSITE" id="PS50088">
    <property type="entry name" value="ANK_REPEAT"/>
    <property type="match status" value="2"/>
</dbReference>
<evidence type="ECO:0000256" key="2">
    <source>
        <dbReference type="ARBA" id="ARBA00023043"/>
    </source>
</evidence>
<comment type="caution">
    <text evidence="4">The sequence shown here is derived from an EMBL/GenBank/DDBJ whole genome shotgun (WGS) entry which is preliminary data.</text>
</comment>
<feature type="repeat" description="ANK" evidence="3">
    <location>
        <begin position="119"/>
        <end position="151"/>
    </location>
</feature>
<reference evidence="4" key="1">
    <citation type="submission" date="2021-02" db="EMBL/GenBank/DDBJ databases">
        <authorList>
            <person name="Palmer J.M."/>
        </authorList>
    </citation>
    <scope>NUCLEOTIDE SEQUENCE</scope>
    <source>
        <strain evidence="4">SCRP734</strain>
    </source>
</reference>
<dbReference type="SMART" id="SM00248">
    <property type="entry name" value="ANK"/>
    <property type="match status" value="3"/>
</dbReference>
<dbReference type="InterPro" id="IPR002110">
    <property type="entry name" value="Ankyrin_rpt"/>
</dbReference>
<keyword evidence="1" id="KW-0677">Repeat</keyword>
<evidence type="ECO:0000256" key="3">
    <source>
        <dbReference type="PROSITE-ProRule" id="PRU00023"/>
    </source>
</evidence>
<organism evidence="4 5">
    <name type="scientific">Phytophthora pseudosyringae</name>
    <dbReference type="NCBI Taxonomy" id="221518"/>
    <lineage>
        <taxon>Eukaryota</taxon>
        <taxon>Sar</taxon>
        <taxon>Stramenopiles</taxon>
        <taxon>Oomycota</taxon>
        <taxon>Peronosporomycetes</taxon>
        <taxon>Peronosporales</taxon>
        <taxon>Peronosporaceae</taxon>
        <taxon>Phytophthora</taxon>
    </lineage>
</organism>
<dbReference type="PANTHER" id="PTHR24166">
    <property type="entry name" value="ROLLING PEBBLES, ISOFORM B"/>
    <property type="match status" value="1"/>
</dbReference>
<dbReference type="OrthoDB" id="539213at2759"/>